<dbReference type="PRINTS" id="PR00081">
    <property type="entry name" value="GDHRDH"/>
</dbReference>
<dbReference type="PANTHER" id="PTHR42760">
    <property type="entry name" value="SHORT-CHAIN DEHYDROGENASES/REDUCTASES FAMILY MEMBER"/>
    <property type="match status" value="1"/>
</dbReference>
<accession>A0ABS3HYG6</accession>
<proteinExistence type="inferred from homology"/>
<comment type="similarity">
    <text evidence="1 2">Belongs to the short-chain dehydrogenases/reductases (SDR) family.</text>
</comment>
<dbReference type="InterPro" id="IPR020904">
    <property type="entry name" value="Sc_DH/Rdtase_CS"/>
</dbReference>
<dbReference type="InterPro" id="IPR002347">
    <property type="entry name" value="SDR_fam"/>
</dbReference>
<evidence type="ECO:0000313" key="4">
    <source>
        <dbReference type="Proteomes" id="UP000664832"/>
    </source>
</evidence>
<evidence type="ECO:0000313" key="3">
    <source>
        <dbReference type="EMBL" id="MBO0481110.1"/>
    </source>
</evidence>
<dbReference type="Gene3D" id="3.40.50.720">
    <property type="entry name" value="NAD(P)-binding Rossmann-like Domain"/>
    <property type="match status" value="1"/>
</dbReference>
<gene>
    <name evidence="3" type="ORF">JZO71_02090</name>
</gene>
<dbReference type="PROSITE" id="PS00061">
    <property type="entry name" value="ADH_SHORT"/>
    <property type="match status" value="1"/>
</dbReference>
<dbReference type="Proteomes" id="UP000664832">
    <property type="component" value="Unassembled WGS sequence"/>
</dbReference>
<name>A0ABS3HYG6_9ENTE</name>
<protein>
    <submittedName>
        <fullName evidence="3">SDR family NAD(P)-dependent oxidoreductase</fullName>
    </submittedName>
</protein>
<evidence type="ECO:0000256" key="2">
    <source>
        <dbReference type="RuleBase" id="RU000363"/>
    </source>
</evidence>
<evidence type="ECO:0000256" key="1">
    <source>
        <dbReference type="ARBA" id="ARBA00006484"/>
    </source>
</evidence>
<dbReference type="EMBL" id="JAFLWI010000002">
    <property type="protein sequence ID" value="MBO0481110.1"/>
    <property type="molecule type" value="Genomic_DNA"/>
</dbReference>
<sequence>MDKVVVIAGGTTGIGRELVDIYLTHGYSVATFSSRKEKTDALKKSVRQQEKIYIETFDIQNKKSSSDFVRNVINQFGRIDIYIFNSGICQDKTFSKMTVEQWEKVISVNFTNTFTLTQEIFKQMKTQAGHKKIFFMTSLSGLEGAFGQANYAASKAALIGLSKSLAQESKKFAIEVNAISPAALTDMTIPIVSKIAEQCKREEKPFPDYWKIGSAKEAAQSIYRLSNNKTIGTGEIFAINGSKIEVYRPLVKVPFQLGDNDDY</sequence>
<dbReference type="RefSeq" id="WP_206897943.1">
    <property type="nucleotide sequence ID" value="NZ_JAFLWI010000002.1"/>
</dbReference>
<dbReference type="PRINTS" id="PR00080">
    <property type="entry name" value="SDRFAMILY"/>
</dbReference>
<comment type="caution">
    <text evidence="3">The sequence shown here is derived from an EMBL/GenBank/DDBJ whole genome shotgun (WGS) entry which is preliminary data.</text>
</comment>
<organism evidence="3 4">
    <name type="scientific">Candidatus Enterococcus courvalinii</name>
    <dbReference type="NCBI Taxonomy" id="2815329"/>
    <lineage>
        <taxon>Bacteria</taxon>
        <taxon>Bacillati</taxon>
        <taxon>Bacillota</taxon>
        <taxon>Bacilli</taxon>
        <taxon>Lactobacillales</taxon>
        <taxon>Enterococcaceae</taxon>
        <taxon>Enterococcus</taxon>
    </lineage>
</organism>
<keyword evidence="4" id="KW-1185">Reference proteome</keyword>
<dbReference type="SUPFAM" id="SSF51735">
    <property type="entry name" value="NAD(P)-binding Rossmann-fold domains"/>
    <property type="match status" value="1"/>
</dbReference>
<dbReference type="InterPro" id="IPR036291">
    <property type="entry name" value="NAD(P)-bd_dom_sf"/>
</dbReference>
<dbReference type="Pfam" id="PF00106">
    <property type="entry name" value="adh_short"/>
    <property type="match status" value="1"/>
</dbReference>
<reference evidence="3 4" key="1">
    <citation type="submission" date="2021-03" db="EMBL/GenBank/DDBJ databases">
        <title>Enterococcal diversity collection.</title>
        <authorList>
            <person name="Gilmore M.S."/>
            <person name="Schwartzman J."/>
            <person name="Van Tyne D."/>
            <person name="Martin M."/>
            <person name="Earl A.M."/>
            <person name="Manson A.L."/>
            <person name="Straub T."/>
            <person name="Salamzade R."/>
            <person name="Saavedra J."/>
            <person name="Lebreton F."/>
            <person name="Prichula J."/>
            <person name="Schaufler K."/>
            <person name="Gaca A."/>
            <person name="Sgardioli B."/>
            <person name="Wagenaar J."/>
            <person name="Strong T."/>
        </authorList>
    </citation>
    <scope>NUCLEOTIDE SEQUENCE [LARGE SCALE GENOMIC DNA]</scope>
    <source>
        <strain evidence="3 4">MSG2901</strain>
    </source>
</reference>